<organism evidence="2 3">
    <name type="scientific">Legionella israelensis</name>
    <dbReference type="NCBI Taxonomy" id="454"/>
    <lineage>
        <taxon>Bacteria</taxon>
        <taxon>Pseudomonadati</taxon>
        <taxon>Pseudomonadota</taxon>
        <taxon>Gammaproteobacteria</taxon>
        <taxon>Legionellales</taxon>
        <taxon>Legionellaceae</taxon>
        <taxon>Legionella</taxon>
    </lineage>
</organism>
<dbReference type="RefSeq" id="WP_058501607.1">
    <property type="nucleotide sequence ID" value="NZ_CAAAJA010000030.1"/>
</dbReference>
<dbReference type="Gene3D" id="2.60.120.10">
    <property type="entry name" value="Jelly Rolls"/>
    <property type="match status" value="1"/>
</dbReference>
<dbReference type="AlphaFoldDB" id="A0A0W0VYD0"/>
<reference evidence="2 3" key="1">
    <citation type="submission" date="2015-11" db="EMBL/GenBank/DDBJ databases">
        <title>Genomic analysis of 38 Legionella species identifies large and diverse effector repertoires.</title>
        <authorList>
            <person name="Burstein D."/>
            <person name="Amaro F."/>
            <person name="Zusman T."/>
            <person name="Lifshitz Z."/>
            <person name="Cohen O."/>
            <person name="Gilbert J.A."/>
            <person name="Pupko T."/>
            <person name="Shuman H.A."/>
            <person name="Segal G."/>
        </authorList>
    </citation>
    <scope>NUCLEOTIDE SEQUENCE [LARGE SCALE GENOMIC DNA]</scope>
    <source>
        <strain evidence="2 3">Bercovier 4</strain>
    </source>
</reference>
<comment type="caution">
    <text evidence="2">The sequence shown here is derived from an EMBL/GenBank/DDBJ whole genome shotgun (WGS) entry which is preliminary data.</text>
</comment>
<accession>A0A0W0VYD0</accession>
<gene>
    <name evidence="2" type="ORF">Lisr_1252</name>
</gene>
<dbReference type="PATRIC" id="fig|454.4.peg.1354"/>
<dbReference type="OrthoDB" id="116921at2"/>
<dbReference type="EMBL" id="LNYH01000063">
    <property type="protein sequence ID" value="KTD25027.1"/>
    <property type="molecule type" value="Genomic_DNA"/>
</dbReference>
<dbReference type="CDD" id="cd02208">
    <property type="entry name" value="cupin_RmlC-like"/>
    <property type="match status" value="1"/>
</dbReference>
<dbReference type="InterPro" id="IPR011051">
    <property type="entry name" value="RmlC_Cupin_sf"/>
</dbReference>
<evidence type="ECO:0000313" key="2">
    <source>
        <dbReference type="EMBL" id="KTD25027.1"/>
    </source>
</evidence>
<dbReference type="SUPFAM" id="SSF51182">
    <property type="entry name" value="RmlC-like cupins"/>
    <property type="match status" value="1"/>
</dbReference>
<dbReference type="InterPro" id="IPR013096">
    <property type="entry name" value="Cupin_2"/>
</dbReference>
<dbReference type="Proteomes" id="UP000054761">
    <property type="component" value="Unassembled WGS sequence"/>
</dbReference>
<dbReference type="STRING" id="454.Lisr_1252"/>
<keyword evidence="3" id="KW-1185">Reference proteome</keyword>
<proteinExistence type="predicted"/>
<evidence type="ECO:0000259" key="1">
    <source>
        <dbReference type="Pfam" id="PF07883"/>
    </source>
</evidence>
<protein>
    <submittedName>
        <fullName evidence="2">Cupin domain protein</fullName>
    </submittedName>
</protein>
<name>A0A0W0VYD0_9GAMM</name>
<evidence type="ECO:0000313" key="3">
    <source>
        <dbReference type="Proteomes" id="UP000054761"/>
    </source>
</evidence>
<dbReference type="InterPro" id="IPR014710">
    <property type="entry name" value="RmlC-like_jellyroll"/>
</dbReference>
<feature type="domain" description="Cupin type-2" evidence="1">
    <location>
        <begin position="44"/>
        <end position="118"/>
    </location>
</feature>
<dbReference type="Pfam" id="PF07883">
    <property type="entry name" value="Cupin_2"/>
    <property type="match status" value="1"/>
</dbReference>
<sequence length="131" mass="14913">MRILNYFEVLKEKEQFPQGKTNINILKLFEQLPEAAFACGYLSPAGKQRKHWHKTGMDIFIIKEGEGILHTADVDKMSETASNFENHSVKAGDIYYIGTYQVHALENSSDIPLIWLNIAPISHGQSDIFFI</sequence>